<evidence type="ECO:0000313" key="4">
    <source>
        <dbReference type="Proteomes" id="UP000239709"/>
    </source>
</evidence>
<dbReference type="PANTHER" id="PTHR47708">
    <property type="match status" value="1"/>
</dbReference>
<dbReference type="AlphaFoldDB" id="A0A2S0MGX4"/>
<dbReference type="InterPro" id="IPR010839">
    <property type="entry name" value="AtuA_N"/>
</dbReference>
<gene>
    <name evidence="3" type="ORF">C6570_13565</name>
</gene>
<dbReference type="Proteomes" id="UP000239709">
    <property type="component" value="Chromosome"/>
</dbReference>
<dbReference type="PANTHER" id="PTHR47708:SF2">
    <property type="entry name" value="SI:CH73-132F6.5"/>
    <property type="match status" value="1"/>
</dbReference>
<dbReference type="EMBL" id="CP027666">
    <property type="protein sequence ID" value="AVO35145.1"/>
    <property type="molecule type" value="Genomic_DNA"/>
</dbReference>
<dbReference type="Pfam" id="PF07287">
    <property type="entry name" value="AtuA"/>
    <property type="match status" value="1"/>
</dbReference>
<dbReference type="Pfam" id="PF23544">
    <property type="entry name" value="AtuA_ferredoxin"/>
    <property type="match status" value="1"/>
</dbReference>
<feature type="domain" description="Acyclic terpene utilisation N-terminal" evidence="1">
    <location>
        <begin position="15"/>
        <end position="459"/>
    </location>
</feature>
<accession>A0A2S0MGX4</accession>
<evidence type="ECO:0000259" key="2">
    <source>
        <dbReference type="Pfam" id="PF23544"/>
    </source>
</evidence>
<dbReference type="OrthoDB" id="9763456at2"/>
<name>A0A2S0MGX4_9BURK</name>
<proteinExistence type="predicted"/>
<dbReference type="InterPro" id="IPR056362">
    <property type="entry name" value="AtuA-like_ferredoxin_dom"/>
</dbReference>
<evidence type="ECO:0000313" key="3">
    <source>
        <dbReference type="EMBL" id="AVO35145.1"/>
    </source>
</evidence>
<dbReference type="RefSeq" id="WP_106703694.1">
    <property type="nucleotide sequence ID" value="NZ_CP027666.1"/>
</dbReference>
<protein>
    <submittedName>
        <fullName evidence="3">Terpene utilization protein AtuA</fullName>
    </submittedName>
</protein>
<dbReference type="KEGG" id="otk:C6570_13565"/>
<feature type="domain" description="AtuA-like ferredoxin-fold" evidence="2">
    <location>
        <begin position="508"/>
        <end position="606"/>
    </location>
</feature>
<evidence type="ECO:0000259" key="1">
    <source>
        <dbReference type="Pfam" id="PF07287"/>
    </source>
</evidence>
<sequence>MNSASATPAHVRKTVRIGGASGFWGDSAVGAPQLVRKGQVDFLVFDYLAELTMSILAGARLKNPTMGYATDFVDVAMRSVLMDVVKQGIRVVSNAGGVNPQGCADALRALATELGVDIDIAVVTGDDVMPQLTALRAAEPPVQELQSGAPLPAKVLTANAYLGALPIKAALDAGAQIVITGRCVDSAVTLGALMHAFNWSASDYDLLSAGSLAGHILECGCQATGGLHTDWQDVPDWAHIGYPIAECHKDGSFTVTKPPGTGGLIAPQCVAEQLLYEIHDPAAYLLPDVRCDWRDVRIERGDRDHVRVSGARGSAPPHSYKVSATYMDGFKTSAQLTVIGFDAVAKARRTGEAIVERVNDMLAALAIPALAATEIEVIGAESAYGPHAQRALSSAREAVLRITAWHPDKAALQLLTREVAPAGTSWAPGTTGAGGRASVSPSIRQYAFLLDKALISAAVQRNGRTVAVGQPPTETDHPDIATPVAVTSAPMPLTEHAFAADECDWTEVPLIRLAWARSGDKGDISNIGVVARRAEWVPALRAELTTTRVANYLAHLVKGRVTRYELPGIHAFNFVCEQALGGGGMASLRNDPLGKGMAQILLSMPVRVPTASL</sequence>
<keyword evidence="4" id="KW-1185">Reference proteome</keyword>
<reference evidence="3 4" key="1">
    <citation type="submission" date="2018-03" db="EMBL/GenBank/DDBJ databases">
        <title>Genome sequencing of Ottowia sp.</title>
        <authorList>
            <person name="Kim S.-J."/>
            <person name="Heo J."/>
            <person name="Kwon S.-W."/>
        </authorList>
    </citation>
    <scope>NUCLEOTIDE SEQUENCE [LARGE SCALE GENOMIC DNA]</scope>
    <source>
        <strain evidence="3 4">KADR8-3</strain>
    </source>
</reference>
<organism evidence="3 4">
    <name type="scientific">Ottowia oryzae</name>
    <dbReference type="NCBI Taxonomy" id="2109914"/>
    <lineage>
        <taxon>Bacteria</taxon>
        <taxon>Pseudomonadati</taxon>
        <taxon>Pseudomonadota</taxon>
        <taxon>Betaproteobacteria</taxon>
        <taxon>Burkholderiales</taxon>
        <taxon>Comamonadaceae</taxon>
        <taxon>Ottowia</taxon>
    </lineage>
</organism>